<dbReference type="EMBL" id="CP073344">
    <property type="protein sequence ID" value="UTW03335.1"/>
    <property type="molecule type" value="Genomic_DNA"/>
</dbReference>
<reference evidence="2" key="1">
    <citation type="submission" date="2021-04" db="EMBL/GenBank/DDBJ databases">
        <title>Oceanospirillales bacteria with DddD are important DMSP degraders in coastal seawater.</title>
        <authorList>
            <person name="Liu J."/>
        </authorList>
    </citation>
    <scope>NUCLEOTIDE SEQUENCE</scope>
    <source>
        <strain evidence="2">GY6</strain>
    </source>
</reference>
<gene>
    <name evidence="2" type="ORF">KDX31_18800</name>
</gene>
<dbReference type="Proteomes" id="UP001059950">
    <property type="component" value="Chromosome"/>
</dbReference>
<evidence type="ECO:0000313" key="3">
    <source>
        <dbReference type="Proteomes" id="UP001059950"/>
    </source>
</evidence>
<evidence type="ECO:0000256" key="1">
    <source>
        <dbReference type="SAM" id="SignalP"/>
    </source>
</evidence>
<name>A0ABY5GW68_9GAMM</name>
<keyword evidence="3" id="KW-1185">Reference proteome</keyword>
<protein>
    <submittedName>
        <fullName evidence="2">Uncharacterized protein</fullName>
    </submittedName>
</protein>
<feature type="chain" id="PRO_5046014858" evidence="1">
    <location>
        <begin position="22"/>
        <end position="114"/>
    </location>
</feature>
<sequence length="114" mass="12291">MLYRTLLILLLSVMVINPAISADRAPAAVQMDCHGSGSDISRVDINNCDMNHSECCDAELSGCCLQLSAAVFILPTGLQRFASVVVIPEWVPPAYHSAIAPPVYHPPRFVVLSV</sequence>
<evidence type="ECO:0000313" key="2">
    <source>
        <dbReference type="EMBL" id="UTW03335.1"/>
    </source>
</evidence>
<proteinExistence type="predicted"/>
<organism evidence="2 3">
    <name type="scientific">Amphritea atlantica</name>
    <dbReference type="NCBI Taxonomy" id="355243"/>
    <lineage>
        <taxon>Bacteria</taxon>
        <taxon>Pseudomonadati</taxon>
        <taxon>Pseudomonadota</taxon>
        <taxon>Gammaproteobacteria</taxon>
        <taxon>Oceanospirillales</taxon>
        <taxon>Oceanospirillaceae</taxon>
        <taxon>Amphritea</taxon>
    </lineage>
</organism>
<feature type="signal peptide" evidence="1">
    <location>
        <begin position="1"/>
        <end position="21"/>
    </location>
</feature>
<keyword evidence="1" id="KW-0732">Signal</keyword>
<accession>A0ABY5GW68</accession>